<comment type="caution">
    <text evidence="1">The sequence shown here is derived from an EMBL/GenBank/DDBJ whole genome shotgun (WGS) entry which is preliminary data.</text>
</comment>
<accession>A0A8S9YRH8</accession>
<organism evidence="1 2">
    <name type="scientific">Paragonimus skrjabini miyazakii</name>
    <dbReference type="NCBI Taxonomy" id="59628"/>
    <lineage>
        <taxon>Eukaryota</taxon>
        <taxon>Metazoa</taxon>
        <taxon>Spiralia</taxon>
        <taxon>Lophotrochozoa</taxon>
        <taxon>Platyhelminthes</taxon>
        <taxon>Trematoda</taxon>
        <taxon>Digenea</taxon>
        <taxon>Plagiorchiida</taxon>
        <taxon>Troglotremata</taxon>
        <taxon>Troglotrematidae</taxon>
        <taxon>Paragonimus</taxon>
    </lineage>
</organism>
<dbReference type="EMBL" id="JTDE01006802">
    <property type="protein sequence ID" value="KAF7241712.1"/>
    <property type="molecule type" value="Genomic_DNA"/>
</dbReference>
<evidence type="ECO:0000313" key="1">
    <source>
        <dbReference type="EMBL" id="KAF7241712.1"/>
    </source>
</evidence>
<reference evidence="1" key="1">
    <citation type="submission" date="2019-07" db="EMBL/GenBank/DDBJ databases">
        <title>Annotation for the trematode Paragonimus miyazaki's.</title>
        <authorList>
            <person name="Choi Y.-J."/>
        </authorList>
    </citation>
    <scope>NUCLEOTIDE SEQUENCE</scope>
    <source>
        <strain evidence="1">Japan</strain>
    </source>
</reference>
<dbReference type="AlphaFoldDB" id="A0A8S9YRH8"/>
<sequence>MPEILIKADDVRDQLPKLGGNTAIEMGNIHPAMARPMAEFWEHPLTSLTSTSLEDDELHEMRKHRTATLFHKGGYTAQLASRLQC</sequence>
<proteinExistence type="predicted"/>
<keyword evidence="2" id="KW-1185">Reference proteome</keyword>
<evidence type="ECO:0000313" key="2">
    <source>
        <dbReference type="Proteomes" id="UP000822476"/>
    </source>
</evidence>
<protein>
    <submittedName>
        <fullName evidence="1">Uncharacterized protein</fullName>
    </submittedName>
</protein>
<gene>
    <name evidence="1" type="ORF">EG68_10583</name>
</gene>
<name>A0A8S9YRH8_9TREM</name>
<dbReference type="Proteomes" id="UP000822476">
    <property type="component" value="Unassembled WGS sequence"/>
</dbReference>